<organism evidence="1">
    <name type="scientific">uncultured marine virus</name>
    <dbReference type="NCBI Taxonomy" id="186617"/>
    <lineage>
        <taxon>Viruses</taxon>
        <taxon>environmental samples</taxon>
    </lineage>
</organism>
<name>A0A0F7LAA0_9VIRU</name>
<reference evidence="1" key="1">
    <citation type="journal article" date="2015" name="Front. Microbiol.">
        <title>Combining genomic sequencing methods to explore viral diversity and reveal potential virus-host interactions.</title>
        <authorList>
            <person name="Chow C.E."/>
            <person name="Winget D.M."/>
            <person name="White R.A.III."/>
            <person name="Hallam S.J."/>
            <person name="Suttle C.A."/>
        </authorList>
    </citation>
    <scope>NUCLEOTIDE SEQUENCE</scope>
    <source>
        <strain evidence="1">Oxic3_4</strain>
    </source>
</reference>
<proteinExistence type="predicted"/>
<sequence length="73" mass="8938">MLMQLMLRLIKLLPSQRLLRPLRIKPRQMLPKQQQMPSRLRQVPVMRLLMLLRLRSQLIRLTLLYRRLLSLLL</sequence>
<dbReference type="EMBL" id="KR029610">
    <property type="protein sequence ID" value="AKH48850.1"/>
    <property type="molecule type" value="Genomic_DNA"/>
</dbReference>
<reference evidence="1" key="2">
    <citation type="submission" date="2015-03" db="EMBL/GenBank/DDBJ databases">
        <authorList>
            <person name="Chow C.-E.T."/>
            <person name="Winget D.M."/>
            <person name="White R.A.III."/>
            <person name="Hallam S.J."/>
            <person name="Suttle C.A."/>
        </authorList>
    </citation>
    <scope>NUCLEOTIDE SEQUENCE</scope>
    <source>
        <strain evidence="1">Oxic3_4</strain>
    </source>
</reference>
<evidence type="ECO:0000313" key="1">
    <source>
        <dbReference type="EMBL" id="AKH48850.1"/>
    </source>
</evidence>
<accession>A0A0F7LAA0</accession>
<protein>
    <submittedName>
        <fullName evidence="1">Uncharacterized protein</fullName>
    </submittedName>
</protein>